<feature type="region of interest" description="Disordered" evidence="1">
    <location>
        <begin position="1"/>
        <end position="24"/>
    </location>
</feature>
<dbReference type="AlphaFoldDB" id="A0A1C1YYV3"/>
<dbReference type="Proteomes" id="UP000094795">
    <property type="component" value="Unassembled WGS sequence"/>
</dbReference>
<protein>
    <recommendedName>
        <fullName evidence="2">YjiS-like domain-containing protein</fullName>
    </recommendedName>
</protein>
<dbReference type="Pfam" id="PF06568">
    <property type="entry name" value="YjiS-like"/>
    <property type="match status" value="1"/>
</dbReference>
<evidence type="ECO:0000259" key="2">
    <source>
        <dbReference type="Pfam" id="PF06568"/>
    </source>
</evidence>
<comment type="caution">
    <text evidence="3">The sequence shown here is derived from an EMBL/GenBank/DDBJ whole genome shotgun (WGS) entry which is preliminary data.</text>
</comment>
<dbReference type="OrthoDB" id="8005167at2"/>
<proteinExistence type="predicted"/>
<dbReference type="STRING" id="1480615.AWJ14_00520"/>
<keyword evidence="4" id="KW-1185">Reference proteome</keyword>
<gene>
    <name evidence="3" type="ORF">AWJ14_00520</name>
</gene>
<dbReference type="RefSeq" id="WP_066175854.1">
    <property type="nucleotide sequence ID" value="NZ_LQZT01000004.1"/>
</dbReference>
<reference evidence="3 4" key="1">
    <citation type="submission" date="2015-12" db="EMBL/GenBank/DDBJ databases">
        <authorList>
            <person name="Shamseldin A."/>
            <person name="Moawad H."/>
            <person name="Abd El-Rahim W.M."/>
            <person name="Sadowsky M.J."/>
        </authorList>
    </citation>
    <scope>NUCLEOTIDE SEQUENCE [LARGE SCALE GENOMIC DNA]</scope>
    <source>
        <strain evidence="3 4">JC234</strain>
    </source>
</reference>
<name>A0A1C1YYV3_9HYPH</name>
<evidence type="ECO:0000256" key="1">
    <source>
        <dbReference type="SAM" id="MobiDB-lite"/>
    </source>
</evidence>
<accession>A0A1C1YYV3</accession>
<sequence>MTSETRPTALPLCQQTSQEGAARPEAGFAAGARVVWSLGRWLARACDRRRQRLHLGELDDHLLKDIGVSRREARREASRWFFS</sequence>
<evidence type="ECO:0000313" key="3">
    <source>
        <dbReference type="EMBL" id="OCW58744.1"/>
    </source>
</evidence>
<feature type="domain" description="YjiS-like" evidence="2">
    <location>
        <begin position="39"/>
        <end position="74"/>
    </location>
</feature>
<organism evidence="3 4">
    <name type="scientific">Hoeflea olei</name>
    <dbReference type="NCBI Taxonomy" id="1480615"/>
    <lineage>
        <taxon>Bacteria</taxon>
        <taxon>Pseudomonadati</taxon>
        <taxon>Pseudomonadota</taxon>
        <taxon>Alphaproteobacteria</taxon>
        <taxon>Hyphomicrobiales</taxon>
        <taxon>Rhizobiaceae</taxon>
        <taxon>Hoeflea</taxon>
    </lineage>
</organism>
<dbReference type="EMBL" id="LQZT01000004">
    <property type="protein sequence ID" value="OCW58744.1"/>
    <property type="molecule type" value="Genomic_DNA"/>
</dbReference>
<evidence type="ECO:0000313" key="4">
    <source>
        <dbReference type="Proteomes" id="UP000094795"/>
    </source>
</evidence>
<dbReference type="InterPro" id="IPR009506">
    <property type="entry name" value="YjiS-like"/>
</dbReference>